<accession>X5M8T6</accession>
<dbReference type="PIRSF" id="PIRSF006305">
    <property type="entry name" value="Maf"/>
    <property type="match status" value="1"/>
</dbReference>
<comment type="function">
    <text evidence="4">Nucleoside triphosphate pyrophosphatase. May have a dual role in cell division arrest and in preventing the incorporation of modified nucleotides into cellular nucleic acids.</text>
</comment>
<dbReference type="PATRIC" id="fig|1458461.3.peg.1563"/>
<dbReference type="GO" id="GO:0047429">
    <property type="term" value="F:nucleoside triphosphate diphosphatase activity"/>
    <property type="evidence" value="ECO:0007669"/>
    <property type="project" value="UniProtKB-EC"/>
</dbReference>
<evidence type="ECO:0000256" key="3">
    <source>
        <dbReference type="ARBA" id="ARBA00023080"/>
    </source>
</evidence>
<dbReference type="Proteomes" id="UP000032160">
    <property type="component" value="Chromosome I"/>
</dbReference>
<dbReference type="STRING" id="1458461.BN1012_Phect1564"/>
<dbReference type="EMBL" id="HG966617">
    <property type="protein sequence ID" value="CDO59778.1"/>
    <property type="molecule type" value="Genomic_DNA"/>
</dbReference>
<dbReference type="GO" id="GO:0009117">
    <property type="term" value="P:nucleotide metabolic process"/>
    <property type="evidence" value="ECO:0007669"/>
    <property type="project" value="UniProtKB-KW"/>
</dbReference>
<evidence type="ECO:0000313" key="5">
    <source>
        <dbReference type="EMBL" id="CDO59778.1"/>
    </source>
</evidence>
<name>X5M8T6_9HYPH</name>
<dbReference type="InterPro" id="IPR029001">
    <property type="entry name" value="ITPase-like_fam"/>
</dbReference>
<reference evidence="5 6" key="1">
    <citation type="journal article" date="2014" name="Front. Genet.">
        <title>Genome and metabolic network of "Candidatus Phaeomarinobacter ectocarpi" Ec32, a new candidate genus of Alphaproteobacteria frequently associated with brown algae.</title>
        <authorList>
            <person name="Dittami S.M."/>
            <person name="Barbeyron T."/>
            <person name="Boyen C."/>
            <person name="Cambefort J."/>
            <person name="Collet G."/>
            <person name="Delage L."/>
            <person name="Gobet A."/>
            <person name="Groisillier A."/>
            <person name="Leblanc C."/>
            <person name="Michel G."/>
            <person name="Scornet D."/>
            <person name="Siegel A."/>
            <person name="Tapia J.E."/>
            <person name="Tonon T."/>
        </authorList>
    </citation>
    <scope>NUCLEOTIDE SEQUENCE [LARGE SCALE GENOMIC DNA]</scope>
    <source>
        <strain evidence="5 6">Ec32</strain>
    </source>
</reference>
<dbReference type="SUPFAM" id="SSF52972">
    <property type="entry name" value="ITPase-like"/>
    <property type="match status" value="1"/>
</dbReference>
<dbReference type="GO" id="GO:0005737">
    <property type="term" value="C:cytoplasm"/>
    <property type="evidence" value="ECO:0007669"/>
    <property type="project" value="UniProtKB-SubCell"/>
</dbReference>
<comment type="catalytic activity">
    <reaction evidence="4">
        <text>a 2'-deoxyribonucleoside 5'-triphosphate + H2O = a 2'-deoxyribonucleoside 5'-phosphate + diphosphate + H(+)</text>
        <dbReference type="Rhea" id="RHEA:44644"/>
        <dbReference type="ChEBI" id="CHEBI:15377"/>
        <dbReference type="ChEBI" id="CHEBI:15378"/>
        <dbReference type="ChEBI" id="CHEBI:33019"/>
        <dbReference type="ChEBI" id="CHEBI:61560"/>
        <dbReference type="ChEBI" id="CHEBI:65317"/>
        <dbReference type="EC" id="3.6.1.9"/>
    </reaction>
</comment>
<organism evidence="5 6">
    <name type="scientific">Candidatus Phaeomarinibacter ectocarpi</name>
    <dbReference type="NCBI Taxonomy" id="1458461"/>
    <lineage>
        <taxon>Bacteria</taxon>
        <taxon>Pseudomonadati</taxon>
        <taxon>Pseudomonadota</taxon>
        <taxon>Alphaproteobacteria</taxon>
        <taxon>Hyphomicrobiales</taxon>
        <taxon>Parvibaculaceae</taxon>
        <taxon>Candidatus Phaeomarinibacter</taxon>
    </lineage>
</organism>
<dbReference type="EC" id="3.6.1.9" evidence="4"/>
<dbReference type="HAMAP" id="MF_00528">
    <property type="entry name" value="Maf"/>
    <property type="match status" value="1"/>
</dbReference>
<evidence type="ECO:0000256" key="4">
    <source>
        <dbReference type="HAMAP-Rule" id="MF_00528"/>
    </source>
</evidence>
<dbReference type="KEGG" id="pect:BN1012_Phect1564"/>
<dbReference type="RefSeq" id="WP_043950328.1">
    <property type="nucleotide sequence ID" value="NZ_HG966617.1"/>
</dbReference>
<dbReference type="PANTHER" id="PTHR43213">
    <property type="entry name" value="BIFUNCTIONAL DTTP/UTP PYROPHOSPHATASE/METHYLTRANSFERASE PROTEIN-RELATED"/>
    <property type="match status" value="1"/>
</dbReference>
<comment type="cofactor">
    <cofactor evidence="1 4">
        <name>a divalent metal cation</name>
        <dbReference type="ChEBI" id="CHEBI:60240"/>
    </cofactor>
</comment>
<keyword evidence="4" id="KW-0963">Cytoplasm</keyword>
<dbReference type="Pfam" id="PF02545">
    <property type="entry name" value="Maf"/>
    <property type="match status" value="1"/>
</dbReference>
<gene>
    <name evidence="5" type="ORF">BN1012_Phect1564</name>
</gene>
<comment type="subcellular location">
    <subcellularLocation>
        <location evidence="4">Cytoplasm</location>
    </subcellularLocation>
</comment>
<keyword evidence="2 4" id="KW-0378">Hydrolase</keyword>
<keyword evidence="3 4" id="KW-0546">Nucleotide metabolism</keyword>
<feature type="active site" description="Proton acceptor" evidence="4">
    <location>
        <position position="85"/>
    </location>
</feature>
<comment type="catalytic activity">
    <reaction evidence="4">
        <text>a ribonucleoside 5'-triphosphate + H2O = a ribonucleoside 5'-phosphate + diphosphate + H(+)</text>
        <dbReference type="Rhea" id="RHEA:23996"/>
        <dbReference type="ChEBI" id="CHEBI:15377"/>
        <dbReference type="ChEBI" id="CHEBI:15378"/>
        <dbReference type="ChEBI" id="CHEBI:33019"/>
        <dbReference type="ChEBI" id="CHEBI:58043"/>
        <dbReference type="ChEBI" id="CHEBI:61557"/>
        <dbReference type="EC" id="3.6.1.9"/>
    </reaction>
</comment>
<dbReference type="Gene3D" id="3.90.950.10">
    <property type="match status" value="1"/>
</dbReference>
<dbReference type="HOGENOM" id="CLU_040416_1_1_5"/>
<evidence type="ECO:0000256" key="2">
    <source>
        <dbReference type="ARBA" id="ARBA00022801"/>
    </source>
</evidence>
<dbReference type="CDD" id="cd00555">
    <property type="entry name" value="Maf"/>
    <property type="match status" value="1"/>
</dbReference>
<dbReference type="PANTHER" id="PTHR43213:SF5">
    <property type="entry name" value="BIFUNCTIONAL DTTP_UTP PYROPHOSPHATASE_METHYLTRANSFERASE PROTEIN-RELATED"/>
    <property type="match status" value="1"/>
</dbReference>
<evidence type="ECO:0000256" key="1">
    <source>
        <dbReference type="ARBA" id="ARBA00001968"/>
    </source>
</evidence>
<dbReference type="AlphaFoldDB" id="X5M8T6"/>
<sequence length="208" mass="22437">MSSTPPTIILASGSAVRANLMRGAHIPFKVVPADIDESILKTELENSPVANGEHGAGPDIATALAKAKAEIVSKAHPDALVIGADQVMTLGKTCYDKPRDMAEARSRLWEFRGKPHLLHGGVALAKGGETIWDYYQPSHLTMRNFSEAFLDHYLETAGDAILKSVGAYQLESIGAQLFESIDSDYFSILGLPLLPLMAELRRLGALPE</sequence>
<keyword evidence="6" id="KW-1185">Reference proteome</keyword>
<evidence type="ECO:0000313" key="6">
    <source>
        <dbReference type="Proteomes" id="UP000032160"/>
    </source>
</evidence>
<protein>
    <recommendedName>
        <fullName evidence="4">Nucleoside triphosphate pyrophosphatase</fullName>
        <ecNumber evidence="4">3.6.1.9</ecNumber>
    </recommendedName>
    <alternativeName>
        <fullName evidence="4">Nucleotide pyrophosphatase</fullName>
        <shortName evidence="4">Nucleotide PPase</shortName>
    </alternativeName>
</protein>
<comment type="similarity">
    <text evidence="4">Belongs to the Maf family.</text>
</comment>
<proteinExistence type="inferred from homology"/>
<comment type="caution">
    <text evidence="4">Lacks conserved residue(s) required for the propagation of feature annotation.</text>
</comment>
<dbReference type="OrthoDB" id="9813962at2"/>
<dbReference type="InterPro" id="IPR003697">
    <property type="entry name" value="Maf-like"/>
</dbReference>